<dbReference type="Gene3D" id="3.80.10.10">
    <property type="entry name" value="Ribonuclease Inhibitor"/>
    <property type="match status" value="1"/>
</dbReference>
<dbReference type="AlphaFoldDB" id="A0AAV9G651"/>
<feature type="compositionally biased region" description="Basic and acidic residues" evidence="1">
    <location>
        <begin position="1"/>
        <end position="17"/>
    </location>
</feature>
<comment type="caution">
    <text evidence="2">The sequence shown here is derived from an EMBL/GenBank/DDBJ whole genome shotgun (WGS) entry which is preliminary data.</text>
</comment>
<keyword evidence="3" id="KW-1185">Reference proteome</keyword>
<evidence type="ECO:0000313" key="2">
    <source>
        <dbReference type="EMBL" id="KAK4443673.1"/>
    </source>
</evidence>
<gene>
    <name evidence="2" type="ORF">QBC34DRAFT_201177</name>
</gene>
<proteinExistence type="predicted"/>
<evidence type="ECO:0008006" key="4">
    <source>
        <dbReference type="Google" id="ProtNLM"/>
    </source>
</evidence>
<evidence type="ECO:0000256" key="1">
    <source>
        <dbReference type="SAM" id="MobiDB-lite"/>
    </source>
</evidence>
<name>A0AAV9G651_9PEZI</name>
<protein>
    <recommendedName>
        <fullName evidence="4">F-box domain-containing protein</fullName>
    </recommendedName>
</protein>
<dbReference type="Proteomes" id="UP001321760">
    <property type="component" value="Unassembled WGS sequence"/>
</dbReference>
<accession>A0AAV9G651</accession>
<organism evidence="2 3">
    <name type="scientific">Podospora aff. communis PSN243</name>
    <dbReference type="NCBI Taxonomy" id="3040156"/>
    <lineage>
        <taxon>Eukaryota</taxon>
        <taxon>Fungi</taxon>
        <taxon>Dikarya</taxon>
        <taxon>Ascomycota</taxon>
        <taxon>Pezizomycotina</taxon>
        <taxon>Sordariomycetes</taxon>
        <taxon>Sordariomycetidae</taxon>
        <taxon>Sordariales</taxon>
        <taxon>Podosporaceae</taxon>
        <taxon>Podospora</taxon>
    </lineage>
</organism>
<reference evidence="2" key="2">
    <citation type="submission" date="2023-05" db="EMBL/GenBank/DDBJ databases">
        <authorList>
            <consortium name="Lawrence Berkeley National Laboratory"/>
            <person name="Steindorff A."/>
            <person name="Hensen N."/>
            <person name="Bonometti L."/>
            <person name="Westerberg I."/>
            <person name="Brannstrom I.O."/>
            <person name="Guillou S."/>
            <person name="Cros-Aarteil S."/>
            <person name="Calhoun S."/>
            <person name="Haridas S."/>
            <person name="Kuo A."/>
            <person name="Mondo S."/>
            <person name="Pangilinan J."/>
            <person name="Riley R."/>
            <person name="Labutti K."/>
            <person name="Andreopoulos B."/>
            <person name="Lipzen A."/>
            <person name="Chen C."/>
            <person name="Yanf M."/>
            <person name="Daum C."/>
            <person name="Ng V."/>
            <person name="Clum A."/>
            <person name="Ohm R."/>
            <person name="Martin F."/>
            <person name="Silar P."/>
            <person name="Natvig D."/>
            <person name="Lalanne C."/>
            <person name="Gautier V."/>
            <person name="Ament-Velasquez S.L."/>
            <person name="Kruys A."/>
            <person name="Hutchinson M.I."/>
            <person name="Powell A.J."/>
            <person name="Barry K."/>
            <person name="Miller A.N."/>
            <person name="Grigoriev I.V."/>
            <person name="Debuchy R."/>
            <person name="Gladieux P."/>
            <person name="Thoren M.H."/>
            <person name="Johannesson H."/>
        </authorList>
    </citation>
    <scope>NUCLEOTIDE SEQUENCE</scope>
    <source>
        <strain evidence="2">PSN243</strain>
    </source>
</reference>
<feature type="region of interest" description="Disordered" evidence="1">
    <location>
        <begin position="1"/>
        <end position="28"/>
    </location>
</feature>
<reference evidence="2" key="1">
    <citation type="journal article" date="2023" name="Mol. Phylogenet. Evol.">
        <title>Genome-scale phylogeny and comparative genomics of the fungal order Sordariales.</title>
        <authorList>
            <person name="Hensen N."/>
            <person name="Bonometti L."/>
            <person name="Westerberg I."/>
            <person name="Brannstrom I.O."/>
            <person name="Guillou S."/>
            <person name="Cros-Aarteil S."/>
            <person name="Calhoun S."/>
            <person name="Haridas S."/>
            <person name="Kuo A."/>
            <person name="Mondo S."/>
            <person name="Pangilinan J."/>
            <person name="Riley R."/>
            <person name="LaButti K."/>
            <person name="Andreopoulos B."/>
            <person name="Lipzen A."/>
            <person name="Chen C."/>
            <person name="Yan M."/>
            <person name="Daum C."/>
            <person name="Ng V."/>
            <person name="Clum A."/>
            <person name="Steindorff A."/>
            <person name="Ohm R.A."/>
            <person name="Martin F."/>
            <person name="Silar P."/>
            <person name="Natvig D.O."/>
            <person name="Lalanne C."/>
            <person name="Gautier V."/>
            <person name="Ament-Velasquez S.L."/>
            <person name="Kruys A."/>
            <person name="Hutchinson M.I."/>
            <person name="Powell A.J."/>
            <person name="Barry K."/>
            <person name="Miller A.N."/>
            <person name="Grigoriev I.V."/>
            <person name="Debuchy R."/>
            <person name="Gladieux P."/>
            <person name="Hiltunen Thoren M."/>
            <person name="Johannesson H."/>
        </authorList>
    </citation>
    <scope>NUCLEOTIDE SEQUENCE</scope>
    <source>
        <strain evidence="2">PSN243</strain>
    </source>
</reference>
<dbReference type="InterPro" id="IPR032675">
    <property type="entry name" value="LRR_dom_sf"/>
</dbReference>
<sequence length="510" mass="57241">MRRSTLDKHPTVLDDHSTPPPHPNLLPSPKASSYRMLLEMDRLPAEILGEICSFLCVHCQVRAPDELLFCLTDADKKRESSRDSRALASLCVTSKALRDAATPYLYHLFCHQDHHPASFSLKRMKWLLSIHNALRSRPQLVNCIKVMTLPPHLGSPMIETKDAEILQGIEDDPREREAFLLEARRLEQRLLEDVDLHSFYALLLRSARHLETLRLIFVSTAPGSETIPDLGKGSLPKLRTLHASWNSAVGKLSSLLHLLQAAPHLKTLRLFSPCTLTDDDGIIPQSIDPKLLANITNLTVCMRMVRAPLALSLLEGCAPLLAFNLELPGPGTTLFARLDVARITGDILEKLCERHGTTLESLAITTKYRSYGFYRHCPTHNPLILRGFSNLKSLEIPPTLFMGPNTEATRPDSFFADILPTSLRRLSIAGGVVTKPIRCLSTAHLEGLGVAIDQGRFPYLVTIRVMPWRGGRLSSFRFLDGNIAESWRTRRPGCELITQAPRQLRDYWTF</sequence>
<dbReference type="EMBL" id="MU865989">
    <property type="protein sequence ID" value="KAK4443673.1"/>
    <property type="molecule type" value="Genomic_DNA"/>
</dbReference>
<evidence type="ECO:0000313" key="3">
    <source>
        <dbReference type="Proteomes" id="UP001321760"/>
    </source>
</evidence>